<proteinExistence type="predicted"/>
<dbReference type="PROSITE" id="PS51273">
    <property type="entry name" value="GATASE_TYPE_1"/>
    <property type="match status" value="1"/>
</dbReference>
<keyword evidence="2" id="KW-1185">Reference proteome</keyword>
<evidence type="ECO:0000313" key="2">
    <source>
        <dbReference type="Proteomes" id="UP000321805"/>
    </source>
</evidence>
<dbReference type="AlphaFoldDB" id="A0A5B8U042"/>
<accession>A0A5B8U042</accession>
<dbReference type="CDD" id="cd01745">
    <property type="entry name" value="GATase1_2"/>
    <property type="match status" value="1"/>
</dbReference>
<dbReference type="InterPro" id="IPR044668">
    <property type="entry name" value="PuuD-like"/>
</dbReference>
<sequence length="263" mass="28105">MRTESGASDPVLIGITGARARASRVMGMPELLLGGIVDLHHVPYTTAVAAAGGTPVQLTRDARPADLVRRLDGVVVAGGDDVDPRLYGSRPGLHATHIDPDRDAFELELIELALRQNTPLLGICRGCQLLNVVRGGTLVDHLPLDAGEAHGQLAYPLHARVHGLDLVRGELLEHVLPADVGVNSFHHQSVAELGRGVVPIATAPDGVCEAIRIGSRALGVQWHPEYLREQPDPVFTWLVDAARRSARAETMTINEEPAHVATS</sequence>
<reference evidence="1 2" key="1">
    <citation type="journal article" date="2018" name="J. Microbiol.">
        <title>Baekduia soli gen. nov., sp. nov., a novel bacterium isolated from the soil of Baekdu Mountain and proposal of a novel family name, Baekduiaceae fam. nov.</title>
        <authorList>
            <person name="An D.S."/>
            <person name="Siddiqi M.Z."/>
            <person name="Kim K.H."/>
            <person name="Yu H.S."/>
            <person name="Im W.T."/>
        </authorList>
    </citation>
    <scope>NUCLEOTIDE SEQUENCE [LARGE SCALE GENOMIC DNA]</scope>
    <source>
        <strain evidence="1 2">BR7-21</strain>
    </source>
</reference>
<dbReference type="Pfam" id="PF07722">
    <property type="entry name" value="Peptidase_C26"/>
    <property type="match status" value="1"/>
</dbReference>
<protein>
    <submittedName>
        <fullName evidence="1">Gamma-glutamyl-gamma-aminobutyrate hydrolase family protein</fullName>
    </submittedName>
</protein>
<evidence type="ECO:0000313" key="1">
    <source>
        <dbReference type="EMBL" id="QEC46357.1"/>
    </source>
</evidence>
<dbReference type="PANTHER" id="PTHR43235">
    <property type="entry name" value="GLUTAMINE AMIDOTRANSFERASE PB2B2.05-RELATED"/>
    <property type="match status" value="1"/>
</dbReference>
<dbReference type="Proteomes" id="UP000321805">
    <property type="component" value="Chromosome"/>
</dbReference>
<dbReference type="SUPFAM" id="SSF52317">
    <property type="entry name" value="Class I glutamine amidotransferase-like"/>
    <property type="match status" value="1"/>
</dbReference>
<gene>
    <name evidence="1" type="ORF">FSW04_01365</name>
</gene>
<dbReference type="GO" id="GO:0006598">
    <property type="term" value="P:polyamine catabolic process"/>
    <property type="evidence" value="ECO:0007669"/>
    <property type="project" value="TreeGrafter"/>
</dbReference>
<name>A0A5B8U042_9ACTN</name>
<dbReference type="InterPro" id="IPR029062">
    <property type="entry name" value="Class_I_gatase-like"/>
</dbReference>
<dbReference type="GO" id="GO:0033969">
    <property type="term" value="F:gamma-glutamyl-gamma-aminobutyrate hydrolase activity"/>
    <property type="evidence" value="ECO:0007669"/>
    <property type="project" value="TreeGrafter"/>
</dbReference>
<dbReference type="OrthoDB" id="9813383at2"/>
<dbReference type="PANTHER" id="PTHR43235:SF1">
    <property type="entry name" value="GLUTAMINE AMIDOTRANSFERASE PB2B2.05-RELATED"/>
    <property type="match status" value="1"/>
</dbReference>
<dbReference type="InterPro" id="IPR011697">
    <property type="entry name" value="Peptidase_C26"/>
</dbReference>
<dbReference type="RefSeq" id="WP_146915470.1">
    <property type="nucleotide sequence ID" value="NZ_CP042430.1"/>
</dbReference>
<dbReference type="GO" id="GO:0005829">
    <property type="term" value="C:cytosol"/>
    <property type="evidence" value="ECO:0007669"/>
    <property type="project" value="TreeGrafter"/>
</dbReference>
<dbReference type="EMBL" id="CP042430">
    <property type="protein sequence ID" value="QEC46357.1"/>
    <property type="molecule type" value="Genomic_DNA"/>
</dbReference>
<keyword evidence="1" id="KW-0378">Hydrolase</keyword>
<organism evidence="1 2">
    <name type="scientific">Baekduia soli</name>
    <dbReference type="NCBI Taxonomy" id="496014"/>
    <lineage>
        <taxon>Bacteria</taxon>
        <taxon>Bacillati</taxon>
        <taxon>Actinomycetota</taxon>
        <taxon>Thermoleophilia</taxon>
        <taxon>Solirubrobacterales</taxon>
        <taxon>Baekduiaceae</taxon>
        <taxon>Baekduia</taxon>
    </lineage>
</organism>
<dbReference type="Gene3D" id="3.40.50.880">
    <property type="match status" value="1"/>
</dbReference>
<dbReference type="KEGG" id="bsol:FSW04_01365"/>